<keyword evidence="9" id="KW-1185">Reference proteome</keyword>
<evidence type="ECO:0000259" key="7">
    <source>
        <dbReference type="PROSITE" id="PS50048"/>
    </source>
</evidence>
<keyword evidence="1" id="KW-0479">Metal-binding</keyword>
<dbReference type="Gene3D" id="4.10.240.10">
    <property type="entry name" value="Zn(2)-C6 fungal-type DNA-binding domain"/>
    <property type="match status" value="1"/>
</dbReference>
<comment type="caution">
    <text evidence="8">The sequence shown here is derived from an EMBL/GenBank/DDBJ whole genome shotgun (WGS) entry which is preliminary data.</text>
</comment>
<accession>A0A3E2GTR2</accession>
<dbReference type="OrthoDB" id="5423818at2759"/>
<dbReference type="STRING" id="5539.A0A3E2GTR2"/>
<proteinExistence type="predicted"/>
<feature type="non-terminal residue" evidence="8">
    <location>
        <position position="1"/>
    </location>
</feature>
<dbReference type="GO" id="GO:0008270">
    <property type="term" value="F:zinc ion binding"/>
    <property type="evidence" value="ECO:0007669"/>
    <property type="project" value="InterPro"/>
</dbReference>
<evidence type="ECO:0000313" key="8">
    <source>
        <dbReference type="EMBL" id="RFU24476.1"/>
    </source>
</evidence>
<feature type="domain" description="Zn(2)-C6 fungal-type" evidence="7">
    <location>
        <begin position="27"/>
        <end position="57"/>
    </location>
</feature>
<dbReference type="CDD" id="cd00067">
    <property type="entry name" value="GAL4"/>
    <property type="match status" value="1"/>
</dbReference>
<dbReference type="Proteomes" id="UP000258309">
    <property type="component" value="Unassembled WGS sequence"/>
</dbReference>
<dbReference type="InterPro" id="IPR001138">
    <property type="entry name" value="Zn2Cys6_DnaBD"/>
</dbReference>
<evidence type="ECO:0000256" key="6">
    <source>
        <dbReference type="SAM" id="MobiDB-lite"/>
    </source>
</evidence>
<protein>
    <recommendedName>
        <fullName evidence="7">Zn(2)-C6 fungal-type domain-containing protein</fullName>
    </recommendedName>
</protein>
<name>A0A3E2GTR2_SCYLI</name>
<organism evidence="8 9">
    <name type="scientific">Scytalidium lignicola</name>
    <name type="common">Hyphomycete</name>
    <dbReference type="NCBI Taxonomy" id="5539"/>
    <lineage>
        <taxon>Eukaryota</taxon>
        <taxon>Fungi</taxon>
        <taxon>Dikarya</taxon>
        <taxon>Ascomycota</taxon>
        <taxon>Pezizomycotina</taxon>
        <taxon>Leotiomycetes</taxon>
        <taxon>Leotiomycetes incertae sedis</taxon>
        <taxon>Scytalidium</taxon>
    </lineage>
</organism>
<keyword evidence="5" id="KW-0539">Nucleus</keyword>
<reference evidence="8 9" key="1">
    <citation type="submission" date="2018-05" db="EMBL/GenBank/DDBJ databases">
        <title>Draft genome sequence of Scytalidium lignicola DSM 105466, a ubiquitous saprotrophic fungus.</title>
        <authorList>
            <person name="Buettner E."/>
            <person name="Gebauer A.M."/>
            <person name="Hofrichter M."/>
            <person name="Liers C."/>
            <person name="Kellner H."/>
        </authorList>
    </citation>
    <scope>NUCLEOTIDE SEQUENCE [LARGE SCALE GENOMIC DNA]</scope>
    <source>
        <strain evidence="8 9">DSM 105466</strain>
    </source>
</reference>
<sequence>MNKASIQRHERYCRSKLAHPPPPRQKSCVACIKAKARCDSRKPECGPCQIKGRKCTYSGESLVSRVRESNGQYDSSRNQSSLSDTPETLPIAMPQSISWPIPSRLLRRKKQQPVNMAHISELVSRIICSFPGRMIKETSYPPFIHQSTFEGRMGGRRPDDPIVICQSICRKLSGYRDEGDFSVWDAVASEQERMYDQRASFDKWIFLSSAQAITIYLLMLAAEGENALIHHPTLPLTLLFTLGTHFTHLHQINPGYTSAKERNKTRLSWEDWIFAESKLRMAIVYFILELHFDLNFGLPCNREGDVQFEDLELPGTKALWEAKDQLSWQKEYDLIAEDRYFETRLKYSDLRSSYTQDSDCGQPHVPQASSELAKRIEIWQREMDEFGILVAMCSTIM</sequence>
<dbReference type="Pfam" id="PF00172">
    <property type="entry name" value="Zn_clus"/>
    <property type="match status" value="1"/>
</dbReference>
<evidence type="ECO:0000256" key="4">
    <source>
        <dbReference type="ARBA" id="ARBA00023163"/>
    </source>
</evidence>
<evidence type="ECO:0000256" key="1">
    <source>
        <dbReference type="ARBA" id="ARBA00022723"/>
    </source>
</evidence>
<keyword evidence="4" id="KW-0804">Transcription</keyword>
<dbReference type="EMBL" id="NCSJ02000442">
    <property type="protein sequence ID" value="RFU24476.1"/>
    <property type="molecule type" value="Genomic_DNA"/>
</dbReference>
<feature type="region of interest" description="Disordered" evidence="6">
    <location>
        <begin position="67"/>
        <end position="89"/>
    </location>
</feature>
<feature type="region of interest" description="Disordered" evidence="6">
    <location>
        <begin position="1"/>
        <end position="24"/>
    </location>
</feature>
<dbReference type="InterPro" id="IPR036864">
    <property type="entry name" value="Zn2-C6_fun-type_DNA-bd_sf"/>
</dbReference>
<evidence type="ECO:0000256" key="2">
    <source>
        <dbReference type="ARBA" id="ARBA00022833"/>
    </source>
</evidence>
<dbReference type="AlphaFoldDB" id="A0A3E2GTR2"/>
<dbReference type="PROSITE" id="PS50048">
    <property type="entry name" value="ZN2_CY6_FUNGAL_2"/>
    <property type="match status" value="1"/>
</dbReference>
<keyword evidence="2" id="KW-0862">Zinc</keyword>
<feature type="compositionally biased region" description="Polar residues" evidence="6">
    <location>
        <begin position="69"/>
        <end position="86"/>
    </location>
</feature>
<keyword evidence="3" id="KW-0805">Transcription regulation</keyword>
<feature type="non-terminal residue" evidence="8">
    <location>
        <position position="397"/>
    </location>
</feature>
<evidence type="ECO:0000256" key="5">
    <source>
        <dbReference type="ARBA" id="ARBA00023242"/>
    </source>
</evidence>
<gene>
    <name evidence="8" type="ORF">B7463_g11862</name>
</gene>
<dbReference type="GO" id="GO:0000981">
    <property type="term" value="F:DNA-binding transcription factor activity, RNA polymerase II-specific"/>
    <property type="evidence" value="ECO:0007669"/>
    <property type="project" value="InterPro"/>
</dbReference>
<dbReference type="SMART" id="SM00066">
    <property type="entry name" value="GAL4"/>
    <property type="match status" value="1"/>
</dbReference>
<evidence type="ECO:0000256" key="3">
    <source>
        <dbReference type="ARBA" id="ARBA00023015"/>
    </source>
</evidence>
<evidence type="ECO:0000313" key="9">
    <source>
        <dbReference type="Proteomes" id="UP000258309"/>
    </source>
</evidence>
<dbReference type="SUPFAM" id="SSF57701">
    <property type="entry name" value="Zn2/Cys6 DNA-binding domain"/>
    <property type="match status" value="1"/>
</dbReference>
<dbReference type="PANTHER" id="PTHR47660:SF3">
    <property type="entry name" value="FINGER DOMAIN PROTEIN, PUTATIVE (AFU_ORTHOLOGUE AFUA_4G03310)-RELATED"/>
    <property type="match status" value="1"/>
</dbReference>
<dbReference type="PANTHER" id="PTHR47660">
    <property type="entry name" value="TRANSCRIPTION FACTOR WITH C2H2 AND ZN(2)-CYS(6) DNA BINDING DOMAIN (EUROFUNG)-RELATED-RELATED"/>
    <property type="match status" value="1"/>
</dbReference>